<proteinExistence type="predicted"/>
<dbReference type="AlphaFoldDB" id="A0A5C6U2L3"/>
<feature type="chain" id="PRO_5022734431" description="SGNH/GDSL hydrolase family protein" evidence="1">
    <location>
        <begin position="26"/>
        <end position="246"/>
    </location>
</feature>
<accession>A0A5C6U2L3</accession>
<sequence length="246" mass="26264">MIPFVPALRRTAVALAFSAAALLSACGGGDPVVRFEPTRVLAFGDENSLITADARKYTVNALAADANGVKTLNCAANPLWIQQLASSYGLVFPQCNPNAVPNPPSRMYATNGAKVADLVTQVDQHLSSDSFSAKDTVTLFVGQHDVLDLYAQYPTTPAQTLLDAAKAAGEILAGQARASPTLAARCSSRRRPRWPSRPSLLPKTQPSATRLVVICSTHWWRSSMKGCVSAWPRRTVRGSPSCSPTN</sequence>
<evidence type="ECO:0000256" key="1">
    <source>
        <dbReference type="SAM" id="SignalP"/>
    </source>
</evidence>
<evidence type="ECO:0000313" key="3">
    <source>
        <dbReference type="Proteomes" id="UP000321832"/>
    </source>
</evidence>
<feature type="signal peptide" evidence="1">
    <location>
        <begin position="1"/>
        <end position="25"/>
    </location>
</feature>
<dbReference type="Gene3D" id="3.40.50.1110">
    <property type="entry name" value="SGNH hydrolase"/>
    <property type="match status" value="1"/>
</dbReference>
<keyword evidence="1" id="KW-0732">Signal</keyword>
<dbReference type="EMBL" id="VOPW01000001">
    <property type="protein sequence ID" value="TXC66820.1"/>
    <property type="molecule type" value="Genomic_DNA"/>
</dbReference>
<comment type="caution">
    <text evidence="2">The sequence shown here is derived from an EMBL/GenBank/DDBJ whole genome shotgun (WGS) entry which is preliminary data.</text>
</comment>
<evidence type="ECO:0000313" key="2">
    <source>
        <dbReference type="EMBL" id="TXC66820.1"/>
    </source>
</evidence>
<name>A0A5C6U2L3_9BURK</name>
<dbReference type="Proteomes" id="UP000321832">
    <property type="component" value="Unassembled WGS sequence"/>
</dbReference>
<reference evidence="2 3" key="1">
    <citation type="submission" date="2019-08" db="EMBL/GenBank/DDBJ databases">
        <authorList>
            <person name="Khan S.A."/>
            <person name="Jeon C.O."/>
            <person name="Jeong S.E."/>
        </authorList>
    </citation>
    <scope>NUCLEOTIDE SEQUENCE [LARGE SCALE GENOMIC DNA]</scope>
    <source>
        <strain evidence="3">IMCC1728</strain>
    </source>
</reference>
<protein>
    <recommendedName>
        <fullName evidence="4">SGNH/GDSL hydrolase family protein</fullName>
    </recommendedName>
</protein>
<dbReference type="GO" id="GO:0016788">
    <property type="term" value="F:hydrolase activity, acting on ester bonds"/>
    <property type="evidence" value="ECO:0007669"/>
    <property type="project" value="UniProtKB-ARBA"/>
</dbReference>
<organism evidence="2 3">
    <name type="scientific">Piscinibacter aquaticus</name>
    <dbReference type="NCBI Taxonomy" id="392597"/>
    <lineage>
        <taxon>Bacteria</taxon>
        <taxon>Pseudomonadati</taxon>
        <taxon>Pseudomonadota</taxon>
        <taxon>Betaproteobacteria</taxon>
        <taxon>Burkholderiales</taxon>
        <taxon>Sphaerotilaceae</taxon>
        <taxon>Piscinibacter</taxon>
    </lineage>
</organism>
<dbReference type="InterPro" id="IPR036514">
    <property type="entry name" value="SGNH_hydro_sf"/>
</dbReference>
<evidence type="ECO:0008006" key="4">
    <source>
        <dbReference type="Google" id="ProtNLM"/>
    </source>
</evidence>
<gene>
    <name evidence="2" type="ORF">FSC37_16460</name>
</gene>
<keyword evidence="3" id="KW-1185">Reference proteome</keyword>